<evidence type="ECO:0000259" key="1">
    <source>
        <dbReference type="SMART" id="SM01217"/>
    </source>
</evidence>
<comment type="caution">
    <text evidence="2">The sequence shown here is derived from an EMBL/GenBank/DDBJ whole genome shotgun (WGS) entry which is preliminary data.</text>
</comment>
<evidence type="ECO:0000313" key="2">
    <source>
        <dbReference type="EMBL" id="KAK7497353.1"/>
    </source>
</evidence>
<dbReference type="InterPro" id="IPR026891">
    <property type="entry name" value="Fn3-like"/>
</dbReference>
<dbReference type="SMART" id="SM01217">
    <property type="entry name" value="Fn3_like"/>
    <property type="match status" value="1"/>
</dbReference>
<feature type="domain" description="Fibronectin type III-like" evidence="1">
    <location>
        <begin position="5"/>
        <end position="74"/>
    </location>
</feature>
<dbReference type="Gene3D" id="2.60.40.10">
    <property type="entry name" value="Immunoglobulins"/>
    <property type="match status" value="1"/>
</dbReference>
<dbReference type="AlphaFoldDB" id="A0ABD0LDE7"/>
<protein>
    <recommendedName>
        <fullName evidence="1">Fibronectin type III-like domain-containing protein</fullName>
    </recommendedName>
</protein>
<dbReference type="Proteomes" id="UP001519460">
    <property type="component" value="Unassembled WGS sequence"/>
</dbReference>
<name>A0ABD0LDE7_9CAEN</name>
<gene>
    <name evidence="2" type="ORF">BaRGS_00011397</name>
</gene>
<dbReference type="InterPro" id="IPR013783">
    <property type="entry name" value="Ig-like_fold"/>
</dbReference>
<accession>A0ABD0LDE7</accession>
<organism evidence="2 3">
    <name type="scientific">Batillaria attramentaria</name>
    <dbReference type="NCBI Taxonomy" id="370345"/>
    <lineage>
        <taxon>Eukaryota</taxon>
        <taxon>Metazoa</taxon>
        <taxon>Spiralia</taxon>
        <taxon>Lophotrochozoa</taxon>
        <taxon>Mollusca</taxon>
        <taxon>Gastropoda</taxon>
        <taxon>Caenogastropoda</taxon>
        <taxon>Sorbeoconcha</taxon>
        <taxon>Cerithioidea</taxon>
        <taxon>Batillariidae</taxon>
        <taxon>Batillaria</taxon>
    </lineage>
</organism>
<dbReference type="EMBL" id="JACVVK020000059">
    <property type="protein sequence ID" value="KAK7497353.1"/>
    <property type="molecule type" value="Genomic_DNA"/>
</dbReference>
<evidence type="ECO:0000313" key="3">
    <source>
        <dbReference type="Proteomes" id="UP001519460"/>
    </source>
</evidence>
<reference evidence="2 3" key="1">
    <citation type="journal article" date="2023" name="Sci. Data">
        <title>Genome assembly of the Korean intertidal mud-creeper Batillaria attramentaria.</title>
        <authorList>
            <person name="Patra A.K."/>
            <person name="Ho P.T."/>
            <person name="Jun S."/>
            <person name="Lee S.J."/>
            <person name="Kim Y."/>
            <person name="Won Y.J."/>
        </authorList>
    </citation>
    <scope>NUCLEOTIDE SEQUENCE [LARGE SCALE GENOMIC DNA]</scope>
    <source>
        <strain evidence="2">Wonlab-2016</strain>
    </source>
</reference>
<dbReference type="Pfam" id="PF14310">
    <property type="entry name" value="Fn3-like"/>
    <property type="match status" value="1"/>
</dbReference>
<proteinExistence type="predicted"/>
<keyword evidence="3" id="KW-1185">Reference proteome</keyword>
<sequence>MEADEVVQVYIQWTNSTLPAPQLQLAWFTRITMAARQTNLQVPFQIEGQTMALWVNDSWRIAAGTMNLYAGGQQPTQARAVPSNVIGGQFQIIGSKILGRF</sequence>